<keyword evidence="1" id="KW-0472">Membrane</keyword>
<accession>A0A6J7ETU3</accession>
<feature type="transmembrane region" description="Helical" evidence="1">
    <location>
        <begin position="108"/>
        <end position="129"/>
    </location>
</feature>
<reference evidence="2" key="1">
    <citation type="submission" date="2020-05" db="EMBL/GenBank/DDBJ databases">
        <authorList>
            <person name="Chiriac C."/>
            <person name="Salcher M."/>
            <person name="Ghai R."/>
            <person name="Kavagutti S V."/>
        </authorList>
    </citation>
    <scope>NUCLEOTIDE SEQUENCE</scope>
</reference>
<proteinExistence type="predicted"/>
<keyword evidence="1" id="KW-1133">Transmembrane helix</keyword>
<evidence type="ECO:0000313" key="2">
    <source>
        <dbReference type="EMBL" id="CAB4884724.1"/>
    </source>
</evidence>
<organism evidence="2">
    <name type="scientific">freshwater metagenome</name>
    <dbReference type="NCBI Taxonomy" id="449393"/>
    <lineage>
        <taxon>unclassified sequences</taxon>
        <taxon>metagenomes</taxon>
        <taxon>ecological metagenomes</taxon>
    </lineage>
</organism>
<dbReference type="AlphaFoldDB" id="A0A6J7ETU3"/>
<feature type="transmembrane region" description="Helical" evidence="1">
    <location>
        <begin position="42"/>
        <end position="63"/>
    </location>
</feature>
<evidence type="ECO:0000256" key="1">
    <source>
        <dbReference type="SAM" id="Phobius"/>
    </source>
</evidence>
<sequence length="130" mass="14085">MIKFLLLLLTLYISVVDIRSQKISNRSNLALAAVLISDSHTLSILMTLLYTVIALALSILINLGMGDFKLVVVLLLTQSAVLISHQYFSLFLACASLTLVTSTLARKGIKGSVAFGPTILLPFTAIYLVM</sequence>
<protein>
    <submittedName>
        <fullName evidence="2">Unannotated protein</fullName>
    </submittedName>
</protein>
<dbReference type="EMBL" id="CAFBLZ010000031">
    <property type="protein sequence ID" value="CAB4884724.1"/>
    <property type="molecule type" value="Genomic_DNA"/>
</dbReference>
<feature type="transmembrane region" description="Helical" evidence="1">
    <location>
        <begin position="70"/>
        <end position="88"/>
    </location>
</feature>
<keyword evidence="1" id="KW-0812">Transmembrane</keyword>
<gene>
    <name evidence="2" type="ORF">UFOPK3482_00510</name>
</gene>
<name>A0A6J7ETU3_9ZZZZ</name>